<dbReference type="GeneID" id="27674421"/>
<evidence type="ECO:0000256" key="1">
    <source>
        <dbReference type="SAM" id="MobiDB-lite"/>
    </source>
</evidence>
<sequence length="58" mass="6677">MRKAAILQPPLMHKSPSELKFPITNNDTTVRNLPGPKKKPTPKKERVSRTRKRLETTL</sequence>
<feature type="region of interest" description="Disordered" evidence="1">
    <location>
        <begin position="1"/>
        <end position="58"/>
    </location>
</feature>
<feature type="compositionally biased region" description="Basic and acidic residues" evidence="1">
    <location>
        <begin position="42"/>
        <end position="58"/>
    </location>
</feature>
<dbReference type="AlphaFoldDB" id="A0A0A2K434"/>
<dbReference type="VEuPathDB" id="FungiDB:PEXP_055550"/>
<organism evidence="2 3">
    <name type="scientific">Penicillium expansum</name>
    <name type="common">Blue mold rot fungus</name>
    <dbReference type="NCBI Taxonomy" id="27334"/>
    <lineage>
        <taxon>Eukaryota</taxon>
        <taxon>Fungi</taxon>
        <taxon>Dikarya</taxon>
        <taxon>Ascomycota</taxon>
        <taxon>Pezizomycotina</taxon>
        <taxon>Eurotiomycetes</taxon>
        <taxon>Eurotiomycetidae</taxon>
        <taxon>Eurotiales</taxon>
        <taxon>Aspergillaceae</taxon>
        <taxon>Penicillium</taxon>
    </lineage>
</organism>
<name>A0A0A2K434_PENEN</name>
<evidence type="ECO:0000313" key="3">
    <source>
        <dbReference type="Proteomes" id="UP000030143"/>
    </source>
</evidence>
<dbReference type="RefSeq" id="XP_016602519.1">
    <property type="nucleotide sequence ID" value="XM_016739002.1"/>
</dbReference>
<evidence type="ECO:0000313" key="2">
    <source>
        <dbReference type="EMBL" id="KGO61821.1"/>
    </source>
</evidence>
<reference evidence="2 3" key="1">
    <citation type="journal article" date="2015" name="Mol. Plant Microbe Interact.">
        <title>Genome, transcriptome, and functional analyses of Penicillium expansum provide new insights into secondary metabolism and pathogenicity.</title>
        <authorList>
            <person name="Ballester A.R."/>
            <person name="Marcet-Houben M."/>
            <person name="Levin E."/>
            <person name="Sela N."/>
            <person name="Selma-Lazaro C."/>
            <person name="Carmona L."/>
            <person name="Wisniewski M."/>
            <person name="Droby S."/>
            <person name="Gonzalez-Candelas L."/>
            <person name="Gabaldon T."/>
        </authorList>
    </citation>
    <scope>NUCLEOTIDE SEQUENCE [LARGE SCALE GENOMIC DNA]</scope>
    <source>
        <strain evidence="2 3">MD-8</strain>
    </source>
</reference>
<gene>
    <name evidence="2" type="ORF">PEX2_017270</name>
</gene>
<protein>
    <submittedName>
        <fullName evidence="2">Uncharacterized protein</fullName>
    </submittedName>
</protein>
<proteinExistence type="predicted"/>
<dbReference type="EMBL" id="JQFZ01000029">
    <property type="protein sequence ID" value="KGO61821.1"/>
    <property type="molecule type" value="Genomic_DNA"/>
</dbReference>
<keyword evidence="3" id="KW-1185">Reference proteome</keyword>
<comment type="caution">
    <text evidence="2">The sequence shown here is derived from an EMBL/GenBank/DDBJ whole genome shotgun (WGS) entry which is preliminary data.</text>
</comment>
<dbReference type="Proteomes" id="UP000030143">
    <property type="component" value="Unassembled WGS sequence"/>
</dbReference>
<dbReference type="HOGENOM" id="CLU_2979818_0_0_1"/>
<accession>A0A0A2K434</accession>